<dbReference type="EMBL" id="APRS01000015">
    <property type="protein sequence ID" value="ENX07660.1"/>
    <property type="molecule type" value="Genomic_DNA"/>
</dbReference>
<dbReference type="STRING" id="70346.F897_02697"/>
<proteinExistence type="predicted"/>
<dbReference type="PATRIC" id="fig|1217693.3.peg.2609"/>
<evidence type="ECO:0000313" key="2">
    <source>
        <dbReference type="Proteomes" id="UP000013101"/>
    </source>
</evidence>
<organism evidence="1 2">
    <name type="scientific">Acinetobacter variabilis</name>
    <dbReference type="NCBI Taxonomy" id="70346"/>
    <lineage>
        <taxon>Bacteria</taxon>
        <taxon>Pseudomonadati</taxon>
        <taxon>Pseudomonadota</taxon>
        <taxon>Gammaproteobacteria</taxon>
        <taxon>Moraxellales</taxon>
        <taxon>Moraxellaceae</taxon>
        <taxon>Acinetobacter</taxon>
    </lineage>
</organism>
<gene>
    <name evidence="1" type="ORF">F897_02697</name>
</gene>
<accession>N9P0Q6</accession>
<name>N9P0Q6_9GAMM</name>
<dbReference type="Proteomes" id="UP000013101">
    <property type="component" value="Unassembled WGS sequence"/>
</dbReference>
<reference evidence="1 2" key="1">
    <citation type="submission" date="2013-02" db="EMBL/GenBank/DDBJ databases">
        <title>The Genome Sequence of Acinetobacter sp. NIPH 2171.</title>
        <authorList>
            <consortium name="The Broad Institute Genome Sequencing Platform"/>
            <consortium name="The Broad Institute Genome Sequencing Center for Infectious Disease"/>
            <person name="Cerqueira G."/>
            <person name="Feldgarden M."/>
            <person name="Courvalin P."/>
            <person name="Perichon B."/>
            <person name="Grillot-Courvalin C."/>
            <person name="Clermont D."/>
            <person name="Rocha E."/>
            <person name="Yoon E.-J."/>
            <person name="Nemec A."/>
            <person name="Walker B."/>
            <person name="Young S.K."/>
            <person name="Zeng Q."/>
            <person name="Gargeya S."/>
            <person name="Fitzgerald M."/>
            <person name="Haas B."/>
            <person name="Abouelleil A."/>
            <person name="Alvarado L."/>
            <person name="Arachchi H.M."/>
            <person name="Berlin A.M."/>
            <person name="Chapman S.B."/>
            <person name="Dewar J."/>
            <person name="Goldberg J."/>
            <person name="Griggs A."/>
            <person name="Gujja S."/>
            <person name="Hansen M."/>
            <person name="Howarth C."/>
            <person name="Imamovic A."/>
            <person name="Larimer J."/>
            <person name="McCowan C."/>
            <person name="Murphy C."/>
            <person name="Neiman D."/>
            <person name="Pearson M."/>
            <person name="Priest M."/>
            <person name="Roberts A."/>
            <person name="Saif S."/>
            <person name="Shea T."/>
            <person name="Sisk P."/>
            <person name="Sykes S."/>
            <person name="Wortman J."/>
            <person name="Nusbaum C."/>
            <person name="Birren B."/>
        </authorList>
    </citation>
    <scope>NUCLEOTIDE SEQUENCE [LARGE SCALE GENOMIC DNA]</scope>
    <source>
        <strain evidence="1 2">NIPH 2171</strain>
    </source>
</reference>
<dbReference type="HOGENOM" id="CLU_094100_0_0_6"/>
<dbReference type="GeneID" id="89666113"/>
<sequence>MRNELSQQQTTHAVQQFSETDARKLVEDMLLMYGKKFTDQWSGLKKSQVIEKFVEKLSELTYEQFLRGLKRLDTAEWPPSIPEFKNWCKGVYEYQTPDEAWLQALNYEKSNRVCRINRIAREAFYAVVGPYGSLKPTDTVHNVYCSVYKRLIAEAKERGEPDEKLKAVKQLSEPKQPDEIDHQPVPNEVAQQALEELKKRMNVKNRHVPVPQRLQVKPTPIVDPWPDPFENPESYLEKCEVDGVKVPRVIREQLGGGV</sequence>
<dbReference type="OrthoDB" id="6708516at2"/>
<evidence type="ECO:0000313" key="1">
    <source>
        <dbReference type="EMBL" id="ENX07660.1"/>
    </source>
</evidence>
<dbReference type="RefSeq" id="WP_005236612.1">
    <property type="nucleotide sequence ID" value="NZ_CP083658.1"/>
</dbReference>
<protein>
    <submittedName>
        <fullName evidence="1">Uncharacterized protein</fullName>
    </submittedName>
</protein>
<dbReference type="AlphaFoldDB" id="N9P0Q6"/>
<comment type="caution">
    <text evidence="1">The sequence shown here is derived from an EMBL/GenBank/DDBJ whole genome shotgun (WGS) entry which is preliminary data.</text>
</comment>